<evidence type="ECO:0000313" key="2">
    <source>
        <dbReference type="Proteomes" id="UP001054945"/>
    </source>
</evidence>
<name>A0AAV4VE37_CAEEX</name>
<dbReference type="Proteomes" id="UP001054945">
    <property type="component" value="Unassembled WGS sequence"/>
</dbReference>
<gene>
    <name evidence="1" type="ORF">CEXT_74431</name>
</gene>
<keyword evidence="2" id="KW-1185">Reference proteome</keyword>
<dbReference type="AlphaFoldDB" id="A0AAV4VE37"/>
<organism evidence="1 2">
    <name type="scientific">Caerostris extrusa</name>
    <name type="common">Bark spider</name>
    <name type="synonym">Caerostris bankana</name>
    <dbReference type="NCBI Taxonomy" id="172846"/>
    <lineage>
        <taxon>Eukaryota</taxon>
        <taxon>Metazoa</taxon>
        <taxon>Ecdysozoa</taxon>
        <taxon>Arthropoda</taxon>
        <taxon>Chelicerata</taxon>
        <taxon>Arachnida</taxon>
        <taxon>Araneae</taxon>
        <taxon>Araneomorphae</taxon>
        <taxon>Entelegynae</taxon>
        <taxon>Araneoidea</taxon>
        <taxon>Araneidae</taxon>
        <taxon>Caerostris</taxon>
    </lineage>
</organism>
<comment type="caution">
    <text evidence="1">The sequence shown here is derived from an EMBL/GenBank/DDBJ whole genome shotgun (WGS) entry which is preliminary data.</text>
</comment>
<sequence length="113" mass="12133">MRCVPIGKQGCPYIGLEVEGDCPPSNFPFKTVVSHCLSSVVILSAMLTKQFYEPYVFVPGALQHHHARGIQRAPQLPAANIGVHGVLLLAKEGGGMRRPLAETAGKDPGQILF</sequence>
<protein>
    <submittedName>
        <fullName evidence="1">Uncharacterized protein</fullName>
    </submittedName>
</protein>
<proteinExistence type="predicted"/>
<evidence type="ECO:0000313" key="1">
    <source>
        <dbReference type="EMBL" id="GIY68397.1"/>
    </source>
</evidence>
<dbReference type="EMBL" id="BPLR01014373">
    <property type="protein sequence ID" value="GIY68397.1"/>
    <property type="molecule type" value="Genomic_DNA"/>
</dbReference>
<reference evidence="1 2" key="1">
    <citation type="submission" date="2021-06" db="EMBL/GenBank/DDBJ databases">
        <title>Caerostris extrusa draft genome.</title>
        <authorList>
            <person name="Kono N."/>
            <person name="Arakawa K."/>
        </authorList>
    </citation>
    <scope>NUCLEOTIDE SEQUENCE [LARGE SCALE GENOMIC DNA]</scope>
</reference>
<accession>A0AAV4VE37</accession>